<feature type="transmembrane region" description="Helical" evidence="1">
    <location>
        <begin position="75"/>
        <end position="98"/>
    </location>
</feature>
<dbReference type="EMBL" id="VJMH01006439">
    <property type="protein sequence ID" value="KAF0689521.1"/>
    <property type="molecule type" value="Genomic_DNA"/>
</dbReference>
<gene>
    <name evidence="3" type="primary">Aste57867_19024</name>
    <name evidence="2" type="ORF">As57867_018960</name>
    <name evidence="3" type="ORF">ASTE57867_19024</name>
</gene>
<feature type="transmembrane region" description="Helical" evidence="1">
    <location>
        <begin position="118"/>
        <end position="142"/>
    </location>
</feature>
<proteinExistence type="predicted"/>
<accession>A0A485LFU6</accession>
<reference evidence="3 4" key="1">
    <citation type="submission" date="2019-03" db="EMBL/GenBank/DDBJ databases">
        <authorList>
            <person name="Gaulin E."/>
            <person name="Dumas B."/>
        </authorList>
    </citation>
    <scope>NUCLEOTIDE SEQUENCE [LARGE SCALE GENOMIC DNA]</scope>
    <source>
        <strain evidence="3">CBS 568.67</strain>
    </source>
</reference>
<feature type="transmembrane region" description="Helical" evidence="1">
    <location>
        <begin position="21"/>
        <end position="39"/>
    </location>
</feature>
<dbReference type="Proteomes" id="UP000332933">
    <property type="component" value="Unassembled WGS sequence"/>
</dbReference>
<keyword evidence="1" id="KW-0472">Membrane</keyword>
<dbReference type="AlphaFoldDB" id="A0A485LFU6"/>
<dbReference type="EMBL" id="CAADRA010006460">
    <property type="protein sequence ID" value="VFT95749.1"/>
    <property type="molecule type" value="Genomic_DNA"/>
</dbReference>
<evidence type="ECO:0000313" key="4">
    <source>
        <dbReference type="Proteomes" id="UP000332933"/>
    </source>
</evidence>
<keyword evidence="4" id="KW-1185">Reference proteome</keyword>
<reference evidence="2" key="2">
    <citation type="submission" date="2019-06" db="EMBL/GenBank/DDBJ databases">
        <title>Genomics analysis of Aphanomyces spp. identifies a new class of oomycete effector associated with host adaptation.</title>
        <authorList>
            <person name="Gaulin E."/>
        </authorList>
    </citation>
    <scope>NUCLEOTIDE SEQUENCE</scope>
    <source>
        <strain evidence="2">CBS 578.67</strain>
    </source>
</reference>
<evidence type="ECO:0000313" key="2">
    <source>
        <dbReference type="EMBL" id="KAF0689521.1"/>
    </source>
</evidence>
<keyword evidence="1" id="KW-0812">Transmembrane</keyword>
<dbReference type="OrthoDB" id="166246at2759"/>
<name>A0A485LFU6_9STRA</name>
<protein>
    <submittedName>
        <fullName evidence="3">Aste57867_19024 protein</fullName>
    </submittedName>
</protein>
<evidence type="ECO:0000256" key="1">
    <source>
        <dbReference type="SAM" id="Phobius"/>
    </source>
</evidence>
<evidence type="ECO:0000313" key="3">
    <source>
        <dbReference type="EMBL" id="VFT95749.1"/>
    </source>
</evidence>
<organism evidence="3 4">
    <name type="scientific">Aphanomyces stellatus</name>
    <dbReference type="NCBI Taxonomy" id="120398"/>
    <lineage>
        <taxon>Eukaryota</taxon>
        <taxon>Sar</taxon>
        <taxon>Stramenopiles</taxon>
        <taxon>Oomycota</taxon>
        <taxon>Saprolegniomycetes</taxon>
        <taxon>Saprolegniales</taxon>
        <taxon>Verrucalvaceae</taxon>
        <taxon>Aphanomyces</taxon>
    </lineage>
</organism>
<sequence>MNRALDDMQHQGGLAELPTRKTLETTLLAGIAVFAISFVGTWYRVWWDSIIGLLVTAVGYYSIRDVGLVPMGLYFDLGYYGAIFSFLLHGIAFGVIAAELSTQRIESRLTGTNETPSGLLIFVLVIELILLGFSGAVMGLFYRLRKEISDVEVNAAGEGKDYKELV</sequence>
<keyword evidence="1" id="KW-1133">Transmembrane helix</keyword>